<dbReference type="InterPro" id="IPR006179">
    <property type="entry name" value="5_nucleotidase/apyrase"/>
</dbReference>
<evidence type="ECO:0000313" key="14">
    <source>
        <dbReference type="EMBL" id="CCK77524.1"/>
    </source>
</evidence>
<evidence type="ECO:0000256" key="1">
    <source>
        <dbReference type="ARBA" id="ARBA00000527"/>
    </source>
</evidence>
<feature type="domain" description="5'-Nucleotidase C-terminal" evidence="13">
    <location>
        <begin position="407"/>
        <end position="589"/>
    </location>
</feature>
<dbReference type="PATRIC" id="fig|698738.3.peg.3481"/>
<keyword evidence="8 11" id="KW-0547">Nucleotide-binding</keyword>
<dbReference type="GO" id="GO:0046872">
    <property type="term" value="F:metal ion binding"/>
    <property type="evidence" value="ECO:0007669"/>
    <property type="project" value="UniProtKB-KW"/>
</dbReference>
<evidence type="ECO:0000256" key="2">
    <source>
        <dbReference type="ARBA" id="ARBA00001730"/>
    </source>
</evidence>
<evidence type="ECO:0000256" key="8">
    <source>
        <dbReference type="ARBA" id="ARBA00022741"/>
    </source>
</evidence>
<dbReference type="EC" id="3.1.4.-" evidence="14"/>
<organism evidence="14 15">
    <name type="scientific">Oleispira antarctica RB-8</name>
    <dbReference type="NCBI Taxonomy" id="698738"/>
    <lineage>
        <taxon>Bacteria</taxon>
        <taxon>Pseudomonadati</taxon>
        <taxon>Pseudomonadota</taxon>
        <taxon>Gammaproteobacteria</taxon>
        <taxon>Oceanospirillales</taxon>
        <taxon>Oceanospirillaceae</taxon>
        <taxon>Oleispira</taxon>
    </lineage>
</organism>
<gene>
    <name evidence="14" type="primary">cpdB</name>
    <name evidence="14" type="ORF">OLEAN_C33480</name>
</gene>
<dbReference type="PANTHER" id="PTHR11575">
    <property type="entry name" value="5'-NUCLEOTIDASE-RELATED"/>
    <property type="match status" value="1"/>
</dbReference>
<dbReference type="GO" id="GO:0009166">
    <property type="term" value="P:nucleotide catabolic process"/>
    <property type="evidence" value="ECO:0007669"/>
    <property type="project" value="InterPro"/>
</dbReference>
<dbReference type="PRINTS" id="PR01607">
    <property type="entry name" value="APYRASEFAMLY"/>
</dbReference>
<dbReference type="Gene3D" id="3.60.21.10">
    <property type="match status" value="1"/>
</dbReference>
<evidence type="ECO:0000259" key="12">
    <source>
        <dbReference type="Pfam" id="PF00149"/>
    </source>
</evidence>
<evidence type="ECO:0000259" key="13">
    <source>
        <dbReference type="Pfam" id="PF02872"/>
    </source>
</evidence>
<dbReference type="EMBL" id="FO203512">
    <property type="protein sequence ID" value="CCK77524.1"/>
    <property type="molecule type" value="Genomic_DNA"/>
</dbReference>
<dbReference type="Pfam" id="PF00149">
    <property type="entry name" value="Metallophos"/>
    <property type="match status" value="1"/>
</dbReference>
<dbReference type="HOGENOM" id="CLU_005854_4_1_6"/>
<dbReference type="SUPFAM" id="SSF56300">
    <property type="entry name" value="Metallo-dependent phosphatases"/>
    <property type="match status" value="1"/>
</dbReference>
<protein>
    <submittedName>
        <fullName evidence="14">2\',3\'-cyclic nucleotide 2\'-phosphodiesterase / 3\'-nucleotidase</fullName>
        <ecNumber evidence="14">3.1.4.-</ecNumber>
    </submittedName>
</protein>
<comment type="subcellular location">
    <subcellularLocation>
        <location evidence="4">Cell envelope</location>
    </subcellularLocation>
</comment>
<feature type="domain" description="Calcineurin-like phosphoesterase" evidence="12">
    <location>
        <begin position="53"/>
        <end position="296"/>
    </location>
</feature>
<dbReference type="OrthoDB" id="9803927at2"/>
<dbReference type="AlphaFoldDB" id="R4YV38"/>
<comment type="catalytic activity">
    <reaction evidence="1">
        <text>a ribonucleoside 3'-phosphate + H2O = a ribonucleoside + phosphate</text>
        <dbReference type="Rhea" id="RHEA:10144"/>
        <dbReference type="ChEBI" id="CHEBI:13197"/>
        <dbReference type="ChEBI" id="CHEBI:15377"/>
        <dbReference type="ChEBI" id="CHEBI:18254"/>
        <dbReference type="ChEBI" id="CHEBI:43474"/>
        <dbReference type="EC" id="3.1.3.6"/>
    </reaction>
</comment>
<dbReference type="GO" id="GO:0008254">
    <property type="term" value="F:3'-nucleotidase activity"/>
    <property type="evidence" value="ECO:0007669"/>
    <property type="project" value="UniProtKB-EC"/>
</dbReference>
<evidence type="ECO:0000313" key="15">
    <source>
        <dbReference type="Proteomes" id="UP000032749"/>
    </source>
</evidence>
<evidence type="ECO:0000256" key="10">
    <source>
        <dbReference type="ARBA" id="ARBA00023268"/>
    </source>
</evidence>
<keyword evidence="15" id="KW-1185">Reference proteome</keyword>
<evidence type="ECO:0000256" key="7">
    <source>
        <dbReference type="ARBA" id="ARBA00022729"/>
    </source>
</evidence>
<evidence type="ECO:0000256" key="5">
    <source>
        <dbReference type="ARBA" id="ARBA00006654"/>
    </source>
</evidence>
<name>R4YV38_OLEAN</name>
<dbReference type="Pfam" id="PF02872">
    <property type="entry name" value="5_nucleotid_C"/>
    <property type="match status" value="1"/>
</dbReference>
<evidence type="ECO:0000256" key="9">
    <source>
        <dbReference type="ARBA" id="ARBA00022801"/>
    </source>
</evidence>
<dbReference type="KEGG" id="oai:OLEAN_C33480"/>
<dbReference type="PROSITE" id="PS00785">
    <property type="entry name" value="5_NUCLEOTIDASE_1"/>
    <property type="match status" value="1"/>
</dbReference>
<dbReference type="NCBIfam" id="NF006938">
    <property type="entry name" value="PRK09420.1"/>
    <property type="match status" value="1"/>
</dbReference>
<comment type="cofactor">
    <cofactor evidence="3">
        <name>a divalent metal cation</name>
        <dbReference type="ChEBI" id="CHEBI:60240"/>
    </cofactor>
</comment>
<keyword evidence="9 11" id="KW-0378">Hydrolase</keyword>
<dbReference type="InterPro" id="IPR008334">
    <property type="entry name" value="5'-Nucleotdase_C"/>
</dbReference>
<dbReference type="GO" id="GO:0030288">
    <property type="term" value="C:outer membrane-bounded periplasmic space"/>
    <property type="evidence" value="ECO:0007669"/>
    <property type="project" value="TreeGrafter"/>
</dbReference>
<comment type="catalytic activity">
    <reaction evidence="2">
        <text>a nucleoside 2',3'-cyclic phosphate + H2O = a nucleoside 3'-phosphate + H(+)</text>
        <dbReference type="Rhea" id="RHEA:19621"/>
        <dbReference type="ChEBI" id="CHEBI:15377"/>
        <dbReference type="ChEBI" id="CHEBI:15378"/>
        <dbReference type="ChEBI" id="CHEBI:66949"/>
        <dbReference type="ChEBI" id="CHEBI:66954"/>
        <dbReference type="EC" id="3.1.4.16"/>
    </reaction>
</comment>
<evidence type="ECO:0000256" key="11">
    <source>
        <dbReference type="RuleBase" id="RU362119"/>
    </source>
</evidence>
<evidence type="ECO:0000256" key="3">
    <source>
        <dbReference type="ARBA" id="ARBA00001968"/>
    </source>
</evidence>
<dbReference type="CDD" id="cd07410">
    <property type="entry name" value="MPP_CpdB_N"/>
    <property type="match status" value="1"/>
</dbReference>
<reference evidence="14 15" key="1">
    <citation type="journal article" date="2013" name="Nat. Commun.">
        <title>Genome sequence and functional genomic analysis of the oil-degrading bacterium Oleispira antarctica.</title>
        <authorList>
            <person name="Kube M."/>
            <person name="Chernikova T.N."/>
            <person name="Al-Ramahi Y."/>
            <person name="Beloqui A."/>
            <person name="Lopez-Cortez N."/>
            <person name="Guazzaroni M.E."/>
            <person name="Heipieper H.J."/>
            <person name="Klages S."/>
            <person name="Kotsyurbenko O.R."/>
            <person name="Langer I."/>
            <person name="Nechitaylo T.Y."/>
            <person name="Lunsdorf H."/>
            <person name="Fernandez M."/>
            <person name="Juarez S."/>
            <person name="Ciordia S."/>
            <person name="Singer A."/>
            <person name="Kagan O."/>
            <person name="Egorova O."/>
            <person name="Petit P.A."/>
            <person name="Stogios P."/>
            <person name="Kim Y."/>
            <person name="Tchigvintsev A."/>
            <person name="Flick R."/>
            <person name="Denaro R."/>
            <person name="Genovese M."/>
            <person name="Albar J.P."/>
            <person name="Reva O.N."/>
            <person name="Martinez-Gomariz M."/>
            <person name="Tran H."/>
            <person name="Ferrer M."/>
            <person name="Savchenko A."/>
            <person name="Yakunin A.F."/>
            <person name="Yakimov M.M."/>
            <person name="Golyshina O.V."/>
            <person name="Reinhardt R."/>
            <person name="Golyshin P.N."/>
        </authorList>
    </citation>
    <scope>NUCLEOTIDE SEQUENCE [LARGE SCALE GENOMIC DNA]</scope>
</reference>
<keyword evidence="7" id="KW-0732">Signal</keyword>
<dbReference type="InterPro" id="IPR029052">
    <property type="entry name" value="Metallo-depent_PP-like"/>
</dbReference>
<dbReference type="InterPro" id="IPR041827">
    <property type="entry name" value="CpdB_N"/>
</dbReference>
<keyword evidence="10" id="KW-0511">Multifunctional enzyme</keyword>
<dbReference type="InterPro" id="IPR006146">
    <property type="entry name" value="5'-Nucleotdase_CS"/>
</dbReference>
<dbReference type="PROSITE" id="PS00786">
    <property type="entry name" value="5_NUCLEOTIDASE_2"/>
    <property type="match status" value="1"/>
</dbReference>
<sequence length="683" mass="74531">MISSNSLNRSLQKIAMCSSIIMGLSACGGDNSSDNKKKAVDQGPVIKTSQVVLRVMETTDLHANIMNYNYYSGSSDDTVGLVKTASLIKAARAEVKNSVLVDNGDLLQGSPLGDYVAKVKGLEENEVHPIYKAMNLLDYDAANIGNHEFNFGLPFLKQAIDDANFPYTSANVFFDDHDTDDSNDIPYFSPYLIKHKNVLDVDGNVHQLTIGYIGFVPPQVMQWDKSNLETRVKAKDIVDMANRYVPQMKADGADIIIAIPHSGLVTSERLGGDENASFYLSQVDGIDAIMFGHAHQNFPGHSNYDGLAGVDNVKGTINGVAAVMPGYWGKYLGYIDLTLEKSADDIWSVVDSESILKPISQSNPDRSVTSLVESHTGIVEAVQHDHELVNTWVSEPFAKISQPINSFFALVQDDPSIQVVTDAQTWYVKTIVKGTELENIPILSVGAPFRAGRGGSDDFTDLSAGDVSYGNVADLYIYPNTLKVLKLNGEEIIQWLEMSAGQFNTIAAGSQDAELINSDFPSYNFDVIDGIEYEIDVSKAARYDKSGNLVDVNNSRIKNITYQGEAINLTQDFLVISNNYRASGGGNFPGIISEKIVIDAPNENRQTVADYLIFSTEENPETGFDPSADNNWSFTPLANTAVLFNGSSKDAAQIFAGQNPALTYSQMNADGYGIYRLNLGYSL</sequence>
<proteinExistence type="inferred from homology"/>
<dbReference type="PANTHER" id="PTHR11575:SF6">
    <property type="entry name" value="2',3'-CYCLIC-NUCLEOTIDE 2'-PHOSPHODIESTERASE_3'-NUCLEOTIDASE"/>
    <property type="match status" value="1"/>
</dbReference>
<comment type="similarity">
    <text evidence="5 11">Belongs to the 5'-nucleotidase family.</text>
</comment>
<accession>R4YV38</accession>
<dbReference type="SUPFAM" id="SSF55816">
    <property type="entry name" value="5'-nucleotidase (syn. UDP-sugar hydrolase), C-terminal domain"/>
    <property type="match status" value="1"/>
</dbReference>
<dbReference type="Proteomes" id="UP000032749">
    <property type="component" value="Chromosome"/>
</dbReference>
<dbReference type="InterPro" id="IPR036907">
    <property type="entry name" value="5'-Nucleotdase_C_sf"/>
</dbReference>
<evidence type="ECO:0000256" key="6">
    <source>
        <dbReference type="ARBA" id="ARBA00022723"/>
    </source>
</evidence>
<dbReference type="InterPro" id="IPR004843">
    <property type="entry name" value="Calcineurin-like_PHP"/>
</dbReference>
<evidence type="ECO:0000256" key="4">
    <source>
        <dbReference type="ARBA" id="ARBA00004196"/>
    </source>
</evidence>
<dbReference type="GO" id="GO:0000166">
    <property type="term" value="F:nucleotide binding"/>
    <property type="evidence" value="ECO:0007669"/>
    <property type="project" value="UniProtKB-KW"/>
</dbReference>
<dbReference type="GO" id="GO:0008663">
    <property type="term" value="F:2',3'-cyclic-nucleotide 2'-phosphodiesterase activity"/>
    <property type="evidence" value="ECO:0007669"/>
    <property type="project" value="UniProtKB-EC"/>
</dbReference>
<keyword evidence="6" id="KW-0479">Metal-binding</keyword>
<dbReference type="STRING" id="698738.OLEAN_C33480"/>
<dbReference type="Gene3D" id="3.90.780.10">
    <property type="entry name" value="5'-Nucleotidase, C-terminal domain"/>
    <property type="match status" value="1"/>
</dbReference>